<keyword evidence="2" id="KW-0472">Membrane</keyword>
<dbReference type="SUPFAM" id="SSF55781">
    <property type="entry name" value="GAF domain-like"/>
    <property type="match status" value="1"/>
</dbReference>
<dbReference type="InterPro" id="IPR029016">
    <property type="entry name" value="GAF-like_dom_sf"/>
</dbReference>
<evidence type="ECO:0000259" key="3">
    <source>
        <dbReference type="SMART" id="SM00065"/>
    </source>
</evidence>
<feature type="transmembrane region" description="Helical" evidence="2">
    <location>
        <begin position="227"/>
        <end position="248"/>
    </location>
</feature>
<proteinExistence type="predicted"/>
<organism evidence="5">
    <name type="scientific">Rhodothermus marinus</name>
    <name type="common">Rhodothermus obamensis</name>
    <dbReference type="NCBI Taxonomy" id="29549"/>
    <lineage>
        <taxon>Bacteria</taxon>
        <taxon>Pseudomonadati</taxon>
        <taxon>Rhodothermota</taxon>
        <taxon>Rhodothermia</taxon>
        <taxon>Rhodothermales</taxon>
        <taxon>Rhodothermaceae</taxon>
        <taxon>Rhodothermus</taxon>
    </lineage>
</organism>
<protein>
    <submittedName>
        <fullName evidence="5">GAF domain-containing protein</fullName>
    </submittedName>
</protein>
<dbReference type="InterPro" id="IPR052016">
    <property type="entry name" value="Bact_Sigma-Reg"/>
</dbReference>
<feature type="transmembrane region" description="Helical" evidence="2">
    <location>
        <begin position="26"/>
        <end position="46"/>
    </location>
</feature>
<evidence type="ECO:0000313" key="5">
    <source>
        <dbReference type="EMBL" id="HER95941.1"/>
    </source>
</evidence>
<feature type="transmembrane region" description="Helical" evidence="2">
    <location>
        <begin position="196"/>
        <end position="220"/>
    </location>
</feature>
<evidence type="ECO:0000256" key="1">
    <source>
        <dbReference type="ARBA" id="ARBA00022801"/>
    </source>
</evidence>
<dbReference type="Pfam" id="PF07228">
    <property type="entry name" value="SpoIIE"/>
    <property type="match status" value="1"/>
</dbReference>
<name>A0A7V2B0B5_RHOMR</name>
<comment type="caution">
    <text evidence="5">The sequence shown here is derived from an EMBL/GenBank/DDBJ whole genome shotgun (WGS) entry which is preliminary data.</text>
</comment>
<dbReference type="InterPro" id="IPR003018">
    <property type="entry name" value="GAF"/>
</dbReference>
<dbReference type="Pfam" id="PF13185">
    <property type="entry name" value="GAF_2"/>
    <property type="match status" value="1"/>
</dbReference>
<gene>
    <name evidence="5" type="ORF">ENO59_05420</name>
</gene>
<keyword evidence="2" id="KW-0812">Transmembrane</keyword>
<evidence type="ECO:0000259" key="4">
    <source>
        <dbReference type="SMART" id="SM00331"/>
    </source>
</evidence>
<evidence type="ECO:0000256" key="2">
    <source>
        <dbReference type="SAM" id="Phobius"/>
    </source>
</evidence>
<dbReference type="PANTHER" id="PTHR43156:SF2">
    <property type="entry name" value="STAGE II SPORULATION PROTEIN E"/>
    <property type="match status" value="1"/>
</dbReference>
<dbReference type="InterPro" id="IPR001932">
    <property type="entry name" value="PPM-type_phosphatase-like_dom"/>
</dbReference>
<feature type="transmembrane region" description="Helical" evidence="2">
    <location>
        <begin position="58"/>
        <end position="78"/>
    </location>
</feature>
<dbReference type="SUPFAM" id="SSF81606">
    <property type="entry name" value="PP2C-like"/>
    <property type="match status" value="1"/>
</dbReference>
<keyword evidence="1" id="KW-0378">Hydrolase</keyword>
<dbReference type="Gene3D" id="3.60.40.10">
    <property type="entry name" value="PPM-type phosphatase domain"/>
    <property type="match status" value="1"/>
</dbReference>
<keyword evidence="2" id="KW-1133">Transmembrane helix</keyword>
<feature type="transmembrane region" description="Helical" evidence="2">
    <location>
        <begin position="260"/>
        <end position="286"/>
    </location>
</feature>
<dbReference type="SMART" id="SM00331">
    <property type="entry name" value="PP2C_SIG"/>
    <property type="match status" value="1"/>
</dbReference>
<feature type="transmembrane region" description="Helical" evidence="2">
    <location>
        <begin position="173"/>
        <end position="190"/>
    </location>
</feature>
<dbReference type="InterPro" id="IPR036457">
    <property type="entry name" value="PPM-type-like_dom_sf"/>
</dbReference>
<feature type="transmembrane region" description="Helical" evidence="2">
    <location>
        <begin position="141"/>
        <end position="161"/>
    </location>
</feature>
<dbReference type="GO" id="GO:0016791">
    <property type="term" value="F:phosphatase activity"/>
    <property type="evidence" value="ECO:0007669"/>
    <property type="project" value="TreeGrafter"/>
</dbReference>
<sequence length="718" mass="79393">MARLLRLSSWQQTGVLLQQRRTRRALLLPLFSIGYILTVIFHVVQWQTGQPASPWLQVLYYDGLVLFTYGTLWLLLWGETHQRSAAPVRTFWSLALAALLVQASSHLLLQIGSLPSEATASGFAYETGVPLTLVTVVQMNALALLQALLAFWLLLGLRGLVLFKRTRQSERNWRLMLGSMAFSALLVDWLEPSEPVLVLLLIVPVGLMLRNAFRVSWILYLTFRQKLLNLGLSVLAAGALSAALAFVSGSAHVYLWHYSAALSTFISLALAFGILYLATTFLSLLFHLPTTGDFQRKVDELAALHALMQLVRQVFDAERLAETIVRLPVEAGVAQSAWLALPDLQRGSLRPRLVAQSGPKDLPFDTLVDLEALYQEAAARRQPLLLEQALADHRVRARPEHGLGSLLAVPLLARNEVLGVLFVAREVAYGFEQDDVEAITVFAAQAALALDNAQLLAERLEKERLARELSIARDVQRRLLPQRIPRLPNLNVVASSIPAQEVGGDYYDLLPLDGNRLAFIVADVSGKGTSAAFYMAELQGIFRALSRLTPDPPIFLTHANQALSDTLERTAFISAVYGVFDLQAATLTLARAGHTPPILLRTGHPPHSLRLQGLGLGLDRSGLFQQTLETYTLTLMPGDRLILYTDGLIESRNASGEPYGYDRLLQLLTTHAHQDAETLHVLILETLQQFTGRPIYDDDLTLVIFHYDPSCGNQPSAC</sequence>
<feature type="transmembrane region" description="Helical" evidence="2">
    <location>
        <begin position="90"/>
        <end position="109"/>
    </location>
</feature>
<dbReference type="SMART" id="SM00065">
    <property type="entry name" value="GAF"/>
    <property type="match status" value="1"/>
</dbReference>
<dbReference type="EMBL" id="DSGB01000004">
    <property type="protein sequence ID" value="HER95941.1"/>
    <property type="molecule type" value="Genomic_DNA"/>
</dbReference>
<feature type="domain" description="PPM-type phosphatase" evidence="4">
    <location>
        <begin position="487"/>
        <end position="707"/>
    </location>
</feature>
<dbReference type="AlphaFoldDB" id="A0A7V2B0B5"/>
<dbReference type="PANTHER" id="PTHR43156">
    <property type="entry name" value="STAGE II SPORULATION PROTEIN E-RELATED"/>
    <property type="match status" value="1"/>
</dbReference>
<dbReference type="Gene3D" id="3.30.450.40">
    <property type="match status" value="1"/>
</dbReference>
<feature type="domain" description="GAF" evidence="3">
    <location>
        <begin position="299"/>
        <end position="460"/>
    </location>
</feature>
<reference evidence="5" key="1">
    <citation type="journal article" date="2020" name="mSystems">
        <title>Genome- and Community-Level Interaction Insights into Carbon Utilization and Element Cycling Functions of Hydrothermarchaeota in Hydrothermal Sediment.</title>
        <authorList>
            <person name="Zhou Z."/>
            <person name="Liu Y."/>
            <person name="Xu W."/>
            <person name="Pan J."/>
            <person name="Luo Z.H."/>
            <person name="Li M."/>
        </authorList>
    </citation>
    <scope>NUCLEOTIDE SEQUENCE [LARGE SCALE GENOMIC DNA]</scope>
    <source>
        <strain evidence="5">SpSt-143</strain>
    </source>
</reference>
<accession>A0A7V2B0B5</accession>